<dbReference type="AlphaFoldDB" id="A0A6B1DUG4"/>
<accession>A0A6B1DUG4</accession>
<sequence length="162" mass="18681">MPSQGALWQRLLPQTGCEPWLQRVDSFPLPICQFARAHRCRCFGGKAAFGRQSIVVGDCNHWSPTPQEMLAPQGLQLQTPFKKAKQAPWPRHSAILSRFRYRIDMVFGQLVDRYLIKRVQVRDLWHLGHHLLRKVLSHTLAFLLNQGRGHPLLQLSKPGYLN</sequence>
<comment type="caution">
    <text evidence="1">The sequence shown here is derived from an EMBL/GenBank/DDBJ whole genome shotgun (WGS) entry which is preliminary data.</text>
</comment>
<evidence type="ECO:0008006" key="2">
    <source>
        <dbReference type="Google" id="ProtNLM"/>
    </source>
</evidence>
<gene>
    <name evidence="1" type="ORF">F4Y08_08955</name>
</gene>
<proteinExistence type="predicted"/>
<evidence type="ECO:0000313" key="1">
    <source>
        <dbReference type="EMBL" id="MYD90445.1"/>
    </source>
</evidence>
<organism evidence="1">
    <name type="scientific">Caldilineaceae bacterium SB0662_bin_9</name>
    <dbReference type="NCBI Taxonomy" id="2605258"/>
    <lineage>
        <taxon>Bacteria</taxon>
        <taxon>Bacillati</taxon>
        <taxon>Chloroflexota</taxon>
        <taxon>Caldilineae</taxon>
        <taxon>Caldilineales</taxon>
        <taxon>Caldilineaceae</taxon>
    </lineage>
</organism>
<name>A0A6B1DUG4_9CHLR</name>
<reference evidence="1" key="1">
    <citation type="submission" date="2019-09" db="EMBL/GenBank/DDBJ databases">
        <title>Characterisation of the sponge microbiome using genome-centric metagenomics.</title>
        <authorList>
            <person name="Engelberts J.P."/>
            <person name="Robbins S.J."/>
            <person name="De Goeij J.M."/>
            <person name="Aranda M."/>
            <person name="Bell S.C."/>
            <person name="Webster N.S."/>
        </authorList>
    </citation>
    <scope>NUCLEOTIDE SEQUENCE</scope>
    <source>
        <strain evidence="1">SB0662_bin_9</strain>
    </source>
</reference>
<protein>
    <recommendedName>
        <fullName evidence="2">Transposase</fullName>
    </recommendedName>
</protein>
<dbReference type="EMBL" id="VXPY01000062">
    <property type="protein sequence ID" value="MYD90445.1"/>
    <property type="molecule type" value="Genomic_DNA"/>
</dbReference>